<sequence length="163" mass="17646">MRPSTAVISLLPGASLAADNCTETSQSPGSPTYWKIDDFILKVYNWDNGGSMGTFGFNSYHSATNRIVECMVQDVDLAKLWDGEWSKCDAPGTVFRFNLDEISLTVRETWTCEGVSGTSFSASATGSIMLHGCLDADTENGVESDCNLMELEMATNVTSAAMR</sequence>
<evidence type="ECO:0000313" key="2">
    <source>
        <dbReference type="Proteomes" id="UP000724584"/>
    </source>
</evidence>
<comment type="caution">
    <text evidence="1">The sequence shown here is derived from an EMBL/GenBank/DDBJ whole genome shotgun (WGS) entry which is preliminary data.</text>
</comment>
<protein>
    <submittedName>
        <fullName evidence="1">Uncharacterized protein</fullName>
    </submittedName>
</protein>
<dbReference type="Proteomes" id="UP000724584">
    <property type="component" value="Unassembled WGS sequence"/>
</dbReference>
<gene>
    <name evidence="1" type="ORF">F5144DRAFT_610572</name>
</gene>
<keyword evidence="2" id="KW-1185">Reference proteome</keyword>
<reference evidence="1 2" key="1">
    <citation type="journal article" date="2021" name="Nat. Commun.">
        <title>Genetic determinants of endophytism in the Arabidopsis root mycobiome.</title>
        <authorList>
            <person name="Mesny F."/>
            <person name="Miyauchi S."/>
            <person name="Thiergart T."/>
            <person name="Pickel B."/>
            <person name="Atanasova L."/>
            <person name="Karlsson M."/>
            <person name="Huettel B."/>
            <person name="Barry K.W."/>
            <person name="Haridas S."/>
            <person name="Chen C."/>
            <person name="Bauer D."/>
            <person name="Andreopoulos W."/>
            <person name="Pangilinan J."/>
            <person name="LaButti K."/>
            <person name="Riley R."/>
            <person name="Lipzen A."/>
            <person name="Clum A."/>
            <person name="Drula E."/>
            <person name="Henrissat B."/>
            <person name="Kohler A."/>
            <person name="Grigoriev I.V."/>
            <person name="Martin F.M."/>
            <person name="Hacquard S."/>
        </authorList>
    </citation>
    <scope>NUCLEOTIDE SEQUENCE [LARGE SCALE GENOMIC DNA]</scope>
    <source>
        <strain evidence="1 2">MPI-SDFR-AT-0079</strain>
    </source>
</reference>
<name>A0ACB7PJX7_9PEZI</name>
<dbReference type="EMBL" id="JAGIZQ010000002">
    <property type="protein sequence ID" value="KAH6641892.1"/>
    <property type="molecule type" value="Genomic_DNA"/>
</dbReference>
<proteinExistence type="predicted"/>
<evidence type="ECO:0000313" key="1">
    <source>
        <dbReference type="EMBL" id="KAH6641892.1"/>
    </source>
</evidence>
<accession>A0ACB7PJX7</accession>
<organism evidence="1 2">
    <name type="scientific">Chaetomium tenue</name>
    <dbReference type="NCBI Taxonomy" id="1854479"/>
    <lineage>
        <taxon>Eukaryota</taxon>
        <taxon>Fungi</taxon>
        <taxon>Dikarya</taxon>
        <taxon>Ascomycota</taxon>
        <taxon>Pezizomycotina</taxon>
        <taxon>Sordariomycetes</taxon>
        <taxon>Sordariomycetidae</taxon>
        <taxon>Sordariales</taxon>
        <taxon>Chaetomiaceae</taxon>
        <taxon>Chaetomium</taxon>
    </lineage>
</organism>